<sequence>MALMTDAYLLQWVWVALIVIAAVIFAINAIMRYVKRVSEKKECCGCELADKCSSAKSEVCGRRSSGCSGGGSCKK</sequence>
<dbReference type="EMBL" id="CP015402">
    <property type="protein sequence ID" value="ANU63027.1"/>
    <property type="molecule type" value="Genomic_DNA"/>
</dbReference>
<reference evidence="3" key="1">
    <citation type="submission" date="2016-04" db="EMBL/GenBank/DDBJ databases">
        <title>Complete Genome Sequences of Twelve Strains of a Stable Defined Moderately Diverse Mouse Microbiota 2 (sDMDMm2).</title>
        <authorList>
            <person name="Uchimura Y."/>
            <person name="Wyss M."/>
            <person name="Brugiroux S."/>
            <person name="Limenitakis J.P."/>
            <person name="Stecher B."/>
            <person name="McCoy K.D."/>
            <person name="Macpherson A.J."/>
        </authorList>
    </citation>
    <scope>NUCLEOTIDE SEQUENCE [LARGE SCALE GENOMIC DNA]</scope>
    <source>
        <strain evidence="3">YL27</strain>
    </source>
</reference>
<evidence type="ECO:0008006" key="4">
    <source>
        <dbReference type="Google" id="ProtNLM"/>
    </source>
</evidence>
<dbReference type="STRING" id="1796646.A4V02_04390"/>
<organism evidence="2 3">
    <name type="scientific">Muribaculum intestinale</name>
    <dbReference type="NCBI Taxonomy" id="1796646"/>
    <lineage>
        <taxon>Bacteria</taxon>
        <taxon>Pseudomonadati</taxon>
        <taxon>Bacteroidota</taxon>
        <taxon>Bacteroidia</taxon>
        <taxon>Bacteroidales</taxon>
        <taxon>Muribaculaceae</taxon>
        <taxon>Muribaculum</taxon>
    </lineage>
</organism>
<feature type="transmembrane region" description="Helical" evidence="1">
    <location>
        <begin position="12"/>
        <end position="31"/>
    </location>
</feature>
<keyword evidence="1" id="KW-0472">Membrane</keyword>
<name>A0A1B1S8B0_9BACT</name>
<accession>A0A1Z2XKF0</accession>
<gene>
    <name evidence="2" type="ORF">A4V02_04390</name>
</gene>
<accession>A0A1B1S8B0</accession>
<protein>
    <recommendedName>
        <fullName evidence="4">FeoB-associated Cys-rich membrane protein</fullName>
    </recommendedName>
</protein>
<keyword evidence="1" id="KW-0812">Transmembrane</keyword>
<keyword evidence="3" id="KW-1185">Reference proteome</keyword>
<evidence type="ECO:0000313" key="2">
    <source>
        <dbReference type="EMBL" id="ANU63027.1"/>
    </source>
</evidence>
<keyword evidence="1" id="KW-1133">Transmembrane helix</keyword>
<proteinExistence type="predicted"/>
<evidence type="ECO:0000313" key="3">
    <source>
        <dbReference type="Proteomes" id="UP000186351"/>
    </source>
</evidence>
<dbReference type="Proteomes" id="UP000186351">
    <property type="component" value="Chromosome"/>
</dbReference>
<dbReference type="AlphaFoldDB" id="A0A1B1S8B0"/>
<dbReference type="KEGG" id="pary:A4V02_04390"/>
<evidence type="ECO:0000256" key="1">
    <source>
        <dbReference type="SAM" id="Phobius"/>
    </source>
</evidence>